<dbReference type="EMBL" id="AUSU01000097">
    <property type="protein sequence ID" value="EPS74366.1"/>
    <property type="molecule type" value="Genomic_DNA"/>
</dbReference>
<dbReference type="Proteomes" id="UP000015453">
    <property type="component" value="Unassembled WGS sequence"/>
</dbReference>
<protein>
    <submittedName>
        <fullName evidence="1">Uncharacterized protein</fullName>
    </submittedName>
</protein>
<gene>
    <name evidence="1" type="ORF">M569_00388</name>
</gene>
<name>S8DA58_9LAMI</name>
<reference evidence="1 2" key="1">
    <citation type="journal article" date="2013" name="BMC Genomics">
        <title>The miniature genome of a carnivorous plant Genlisea aurea contains a low number of genes and short non-coding sequences.</title>
        <authorList>
            <person name="Leushkin E.V."/>
            <person name="Sutormin R.A."/>
            <person name="Nabieva E.R."/>
            <person name="Penin A.A."/>
            <person name="Kondrashov A.S."/>
            <person name="Logacheva M.D."/>
        </authorList>
    </citation>
    <scope>NUCLEOTIDE SEQUENCE [LARGE SCALE GENOMIC DNA]</scope>
</reference>
<dbReference type="AlphaFoldDB" id="S8DA58"/>
<evidence type="ECO:0000313" key="2">
    <source>
        <dbReference type="Proteomes" id="UP000015453"/>
    </source>
</evidence>
<accession>S8DA58</accession>
<organism evidence="1 2">
    <name type="scientific">Genlisea aurea</name>
    <dbReference type="NCBI Taxonomy" id="192259"/>
    <lineage>
        <taxon>Eukaryota</taxon>
        <taxon>Viridiplantae</taxon>
        <taxon>Streptophyta</taxon>
        <taxon>Embryophyta</taxon>
        <taxon>Tracheophyta</taxon>
        <taxon>Spermatophyta</taxon>
        <taxon>Magnoliopsida</taxon>
        <taxon>eudicotyledons</taxon>
        <taxon>Gunneridae</taxon>
        <taxon>Pentapetalae</taxon>
        <taxon>asterids</taxon>
        <taxon>lamiids</taxon>
        <taxon>Lamiales</taxon>
        <taxon>Lentibulariaceae</taxon>
        <taxon>Genlisea</taxon>
    </lineage>
</organism>
<comment type="caution">
    <text evidence="1">The sequence shown here is derived from an EMBL/GenBank/DDBJ whole genome shotgun (WGS) entry which is preliminary data.</text>
</comment>
<keyword evidence="2" id="KW-1185">Reference proteome</keyword>
<evidence type="ECO:0000313" key="1">
    <source>
        <dbReference type="EMBL" id="EPS74366.1"/>
    </source>
</evidence>
<proteinExistence type="predicted"/>
<sequence length="187" mass="21594">MDYLMLMFQCFDSIRHSLQLLSPFLGECFVPDNKDFVKLSFLTTNIFDKNVRARTIRATAEKEYPQRSIHKRQEIHRSLDACSWIVKSAHFLKRKSSKPLLCIELIPKSHNKPRSHENSQQIILITRYSASEDEREMCTLKYLTTLKAASLCVDISTVQQVDGISWDLARAQRLPVLPTYGSVPSVY</sequence>